<evidence type="ECO:0000259" key="5">
    <source>
        <dbReference type="PROSITE" id="PS51918"/>
    </source>
</evidence>
<dbReference type="PANTHER" id="PTHR11228">
    <property type="entry name" value="RADICAL SAM DOMAIN PROTEIN"/>
    <property type="match status" value="1"/>
</dbReference>
<dbReference type="GO" id="GO:0003824">
    <property type="term" value="F:catalytic activity"/>
    <property type="evidence" value="ECO:0007669"/>
    <property type="project" value="InterPro"/>
</dbReference>
<evidence type="ECO:0000313" key="6">
    <source>
        <dbReference type="EMBL" id="TSC92346.1"/>
    </source>
</evidence>
<dbReference type="InterPro" id="IPR007197">
    <property type="entry name" value="rSAM"/>
</dbReference>
<protein>
    <submittedName>
        <fullName evidence="6">Radical SAM domain-containing protein</fullName>
    </submittedName>
</protein>
<dbReference type="PROSITE" id="PS51918">
    <property type="entry name" value="RADICAL_SAM"/>
    <property type="match status" value="1"/>
</dbReference>
<feature type="domain" description="Radical SAM core" evidence="5">
    <location>
        <begin position="10"/>
        <end position="238"/>
    </location>
</feature>
<accession>A0A554LHK1</accession>
<keyword evidence="1" id="KW-0949">S-adenosyl-L-methionine</keyword>
<dbReference type="Gene3D" id="3.20.20.70">
    <property type="entry name" value="Aldolase class I"/>
    <property type="match status" value="1"/>
</dbReference>
<evidence type="ECO:0000313" key="7">
    <source>
        <dbReference type="Proteomes" id="UP000315589"/>
    </source>
</evidence>
<evidence type="ECO:0000256" key="2">
    <source>
        <dbReference type="ARBA" id="ARBA00022723"/>
    </source>
</evidence>
<gene>
    <name evidence="6" type="ORF">CEN91_486</name>
</gene>
<dbReference type="EMBL" id="VMGI01000070">
    <property type="protein sequence ID" value="TSC92346.1"/>
    <property type="molecule type" value="Genomic_DNA"/>
</dbReference>
<dbReference type="SFLD" id="SFLDG01067">
    <property type="entry name" value="SPASM/twitch_domain_containing"/>
    <property type="match status" value="1"/>
</dbReference>
<reference evidence="6 7" key="1">
    <citation type="submission" date="2017-07" db="EMBL/GenBank/DDBJ databases">
        <title>Mechanisms for carbon and nitrogen cycling indicate functional differentiation within the Candidate Phyla Radiation.</title>
        <authorList>
            <person name="Danczak R.E."/>
            <person name="Johnston M.D."/>
            <person name="Kenah C."/>
            <person name="Slattery M."/>
            <person name="Wrighton K.C."/>
            <person name="Wilkins M.J."/>
        </authorList>
    </citation>
    <scope>NUCLEOTIDE SEQUENCE [LARGE SCALE GENOMIC DNA]</scope>
    <source>
        <strain evidence="6">Licking1014_85</strain>
    </source>
</reference>
<dbReference type="InterPro" id="IPR013785">
    <property type="entry name" value="Aldolase_TIM"/>
</dbReference>
<dbReference type="SUPFAM" id="SSF102114">
    <property type="entry name" value="Radical SAM enzymes"/>
    <property type="match status" value="1"/>
</dbReference>
<keyword evidence="3" id="KW-0408">Iron</keyword>
<comment type="caution">
    <text evidence="6">The sequence shown here is derived from an EMBL/GenBank/DDBJ whole genome shotgun (WGS) entry which is preliminary data.</text>
</comment>
<keyword evidence="2" id="KW-0479">Metal-binding</keyword>
<dbReference type="CDD" id="cd01335">
    <property type="entry name" value="Radical_SAM"/>
    <property type="match status" value="1"/>
</dbReference>
<keyword evidence="4" id="KW-0411">Iron-sulfur</keyword>
<dbReference type="SFLD" id="SFLDS00029">
    <property type="entry name" value="Radical_SAM"/>
    <property type="match status" value="1"/>
</dbReference>
<organism evidence="6 7">
    <name type="scientific">Candidatus Berkelbacteria bacterium Licking1014_85</name>
    <dbReference type="NCBI Taxonomy" id="2017148"/>
    <lineage>
        <taxon>Bacteria</taxon>
        <taxon>Candidatus Berkelbacteria</taxon>
    </lineage>
</organism>
<name>A0A554LHK1_9BACT</name>
<dbReference type="InterPro" id="IPR058240">
    <property type="entry name" value="rSAM_sf"/>
</dbReference>
<evidence type="ECO:0000256" key="1">
    <source>
        <dbReference type="ARBA" id="ARBA00022691"/>
    </source>
</evidence>
<dbReference type="PANTHER" id="PTHR11228:SF7">
    <property type="entry name" value="PQQA PEPTIDE CYCLASE"/>
    <property type="match status" value="1"/>
</dbReference>
<dbReference type="Pfam" id="PF04055">
    <property type="entry name" value="Radical_SAM"/>
    <property type="match status" value="1"/>
</dbReference>
<evidence type="ECO:0000256" key="4">
    <source>
        <dbReference type="ARBA" id="ARBA00023014"/>
    </source>
</evidence>
<evidence type="ECO:0000256" key="3">
    <source>
        <dbReference type="ARBA" id="ARBA00023004"/>
    </source>
</evidence>
<dbReference type="AlphaFoldDB" id="A0A554LHK1"/>
<proteinExistence type="predicted"/>
<dbReference type="GO" id="GO:0051536">
    <property type="term" value="F:iron-sulfur cluster binding"/>
    <property type="evidence" value="ECO:0007669"/>
    <property type="project" value="UniProtKB-KW"/>
</dbReference>
<dbReference type="Proteomes" id="UP000315589">
    <property type="component" value="Unassembled WGS sequence"/>
</dbReference>
<sequence length="324" mass="38606">MNLKELEKNRRNNIAVLFKITSRCNDNCEFCIERKFMKKRRADLSFEEIKKNFEYLNNKFKLDYAVITGGEPTLHPDFLKILGYFHKKGIEFRVITNLLKFSDKRFFKKILPYFLSAQRINLVSRENKIIGSINDLPIDRLASGRIEGLKNLLRHKIPLMLTIVIYNGNLRYLQELIRYLHDLFRENNYNRLISIELRLIYIEGTLKSLLKKSLPTDFRKVKESAQRAVETANSLGITITLWNFPLCYLDNLPRFLDKTIQERRQRKLLKVNKDFQLKKIQVRDFEEYFKKNRSCSSCKYNNYCSGIDSAYIKKYHFPPLKPSF</sequence>
<dbReference type="InterPro" id="IPR050377">
    <property type="entry name" value="Radical_SAM_PqqE_MftC-like"/>
</dbReference>
<dbReference type="GO" id="GO:0046872">
    <property type="term" value="F:metal ion binding"/>
    <property type="evidence" value="ECO:0007669"/>
    <property type="project" value="UniProtKB-KW"/>
</dbReference>